<evidence type="ECO:0000256" key="1">
    <source>
        <dbReference type="ARBA" id="ARBA00022741"/>
    </source>
</evidence>
<keyword evidence="1" id="KW-0547">Nucleotide-binding</keyword>
<accession>A0A075MPB8</accession>
<dbReference type="GO" id="GO:0005524">
    <property type="term" value="F:ATP binding"/>
    <property type="evidence" value="ECO:0007669"/>
    <property type="project" value="UniProtKB-KW"/>
</dbReference>
<dbReference type="GO" id="GO:0003677">
    <property type="term" value="F:DNA binding"/>
    <property type="evidence" value="ECO:0007669"/>
    <property type="project" value="InterPro"/>
</dbReference>
<dbReference type="Proteomes" id="UP000028194">
    <property type="component" value="Chromosome"/>
</dbReference>
<gene>
    <name evidence="7" type="ORF">NTE_00914</name>
</gene>
<evidence type="ECO:0000313" key="7">
    <source>
        <dbReference type="EMBL" id="AIF82990.1"/>
    </source>
</evidence>
<dbReference type="InterPro" id="IPR027417">
    <property type="entry name" value="P-loop_NTPase"/>
</dbReference>
<dbReference type="GeneID" id="41596750"/>
<sequence length="488" mass="55719">MMKTKANDDGHPNLKTQKIIFTSAFDLLRNPLANDDAIIIKNENPQPPSDLCQEKEKKEGIGEFRRHHLLPSQYGGPAIKSLHFPFALKPDQIKAVEAWMANGQRGSLIYSSGTGKTEIAFECARQAADRSGKQHFRVLLILPRIVLIEQNYRRLVNYGISKEKIGRYFGEQKEIREITLSTYHSVANAFSLVRDADMIIFDEVHLASNTARAFSRIFDIVSKKENGNKALLGLTATIDEDDPRNFTILTVLPPVRKYLIKDAVLDGRLARPVIVPIRVTLTEREQKTYDACSDKIKRISSRFHRHDPQSMMKLLKAGGFPSWQARAWFLNVRKRKTLLASADNKLSRAAELIAEKQRNKQKVMVFSETLESVRKLKQMLKENEIDSMIIDSSMPSFKRQRILSQWGTKFYPLLSVHTLEIGYDVPEVDVEIILASTSNMNQVVQRIGRVIRKFRGKEHAFVYVVYVADTKDDYMFSTFKRAINSAAC</sequence>
<feature type="domain" description="Helicase ATP-binding" evidence="5">
    <location>
        <begin position="97"/>
        <end position="256"/>
    </location>
</feature>
<dbReference type="HOGENOM" id="CLU_558539_0_0_2"/>
<dbReference type="GO" id="GO:0016787">
    <property type="term" value="F:hydrolase activity"/>
    <property type="evidence" value="ECO:0007669"/>
    <property type="project" value="UniProtKB-KW"/>
</dbReference>
<keyword evidence="3 7" id="KW-0347">Helicase</keyword>
<dbReference type="AlphaFoldDB" id="A0A075MPB8"/>
<dbReference type="KEGG" id="nev:NTE_00914"/>
<proteinExistence type="predicted"/>
<reference evidence="7 8" key="1">
    <citation type="journal article" date="2014" name="PLoS ONE">
        <title>Genome Sequence of Candidatus Nitrososphaera evergladensis from Group I.1b Enriched from Everglades Soil Reveals Novel Genomic Features of the Ammonia-Oxidizing Archaea.</title>
        <authorList>
            <person name="Zhalnina K.V."/>
            <person name="Dias R."/>
            <person name="Leonard M.T."/>
            <person name="Dorr de Quadros P."/>
            <person name="Camargo F.A."/>
            <person name="Drew J.C."/>
            <person name="Farmerie W.G."/>
            <person name="Daroub S.H."/>
            <person name="Triplett E.W."/>
        </authorList>
    </citation>
    <scope>NUCLEOTIDE SEQUENCE [LARGE SCALE GENOMIC DNA]</scope>
    <source>
        <strain evidence="7 8">SR1</strain>
    </source>
</reference>
<evidence type="ECO:0000259" key="5">
    <source>
        <dbReference type="PROSITE" id="PS51192"/>
    </source>
</evidence>
<dbReference type="Pfam" id="PF00271">
    <property type="entry name" value="Helicase_C"/>
    <property type="match status" value="1"/>
</dbReference>
<protein>
    <submittedName>
        <fullName evidence="7">DNA/RNA helicase, superfamily II</fullName>
    </submittedName>
</protein>
<dbReference type="PANTHER" id="PTHR11274">
    <property type="entry name" value="RAD25/XP-B DNA REPAIR HELICASE"/>
    <property type="match status" value="1"/>
</dbReference>
<dbReference type="Pfam" id="PF04851">
    <property type="entry name" value="ResIII"/>
    <property type="match status" value="1"/>
</dbReference>
<dbReference type="InterPro" id="IPR001650">
    <property type="entry name" value="Helicase_C-like"/>
</dbReference>
<dbReference type="PROSITE" id="PS51194">
    <property type="entry name" value="HELICASE_CTER"/>
    <property type="match status" value="1"/>
</dbReference>
<feature type="domain" description="Helicase C-terminal" evidence="6">
    <location>
        <begin position="345"/>
        <end position="488"/>
    </location>
</feature>
<dbReference type="PROSITE" id="PS51192">
    <property type="entry name" value="HELICASE_ATP_BIND_1"/>
    <property type="match status" value="1"/>
</dbReference>
<evidence type="ECO:0000313" key="8">
    <source>
        <dbReference type="Proteomes" id="UP000028194"/>
    </source>
</evidence>
<evidence type="ECO:0000256" key="3">
    <source>
        <dbReference type="ARBA" id="ARBA00022806"/>
    </source>
</evidence>
<keyword evidence="8" id="KW-1185">Reference proteome</keyword>
<dbReference type="SMART" id="SM00487">
    <property type="entry name" value="DEXDc"/>
    <property type="match status" value="1"/>
</dbReference>
<dbReference type="STRING" id="1459636.NTE_00914"/>
<dbReference type="EMBL" id="CP007174">
    <property type="protein sequence ID" value="AIF82990.1"/>
    <property type="molecule type" value="Genomic_DNA"/>
</dbReference>
<dbReference type="SMART" id="SM00490">
    <property type="entry name" value="HELICc"/>
    <property type="match status" value="1"/>
</dbReference>
<evidence type="ECO:0000256" key="2">
    <source>
        <dbReference type="ARBA" id="ARBA00022801"/>
    </source>
</evidence>
<dbReference type="GO" id="GO:0140097">
    <property type="term" value="F:catalytic activity, acting on DNA"/>
    <property type="evidence" value="ECO:0007669"/>
    <property type="project" value="UniProtKB-ARBA"/>
</dbReference>
<dbReference type="GO" id="GO:0004386">
    <property type="term" value="F:helicase activity"/>
    <property type="evidence" value="ECO:0007669"/>
    <property type="project" value="UniProtKB-KW"/>
</dbReference>
<keyword evidence="2" id="KW-0378">Hydrolase</keyword>
<evidence type="ECO:0000259" key="6">
    <source>
        <dbReference type="PROSITE" id="PS51194"/>
    </source>
</evidence>
<dbReference type="InterPro" id="IPR050615">
    <property type="entry name" value="ATP-dep_DNA_Helicase"/>
</dbReference>
<keyword evidence="4" id="KW-0067">ATP-binding</keyword>
<dbReference type="InterPro" id="IPR014001">
    <property type="entry name" value="Helicase_ATP-bd"/>
</dbReference>
<dbReference type="PANTHER" id="PTHR11274:SF0">
    <property type="entry name" value="GENERAL TRANSCRIPTION AND DNA REPAIR FACTOR IIH HELICASE SUBUNIT XPB"/>
    <property type="match status" value="1"/>
</dbReference>
<name>A0A075MPB8_9ARCH</name>
<organism evidence="7 8">
    <name type="scientific">Candidatus Nitrososphaera evergladensis SR1</name>
    <dbReference type="NCBI Taxonomy" id="1459636"/>
    <lineage>
        <taxon>Archaea</taxon>
        <taxon>Nitrososphaerota</taxon>
        <taxon>Nitrososphaeria</taxon>
        <taxon>Nitrososphaerales</taxon>
        <taxon>Nitrososphaeraceae</taxon>
        <taxon>Nitrososphaera</taxon>
    </lineage>
</organism>
<evidence type="ECO:0000256" key="4">
    <source>
        <dbReference type="ARBA" id="ARBA00022840"/>
    </source>
</evidence>
<dbReference type="RefSeq" id="WP_158385073.1">
    <property type="nucleotide sequence ID" value="NZ_CP007174.1"/>
</dbReference>
<dbReference type="Gene3D" id="3.40.50.300">
    <property type="entry name" value="P-loop containing nucleotide triphosphate hydrolases"/>
    <property type="match status" value="2"/>
</dbReference>
<dbReference type="eggNOG" id="arCOG00874">
    <property type="taxonomic scope" value="Archaea"/>
</dbReference>
<dbReference type="InterPro" id="IPR006935">
    <property type="entry name" value="Helicase/UvrB_N"/>
</dbReference>
<dbReference type="SUPFAM" id="SSF52540">
    <property type="entry name" value="P-loop containing nucleoside triphosphate hydrolases"/>
    <property type="match status" value="1"/>
</dbReference>
<dbReference type="OrthoDB" id="8379at2157"/>